<accession>A0ABR3JW15</accession>
<evidence type="ECO:0000313" key="2">
    <source>
        <dbReference type="Proteomes" id="UP001556367"/>
    </source>
</evidence>
<dbReference type="Proteomes" id="UP001556367">
    <property type="component" value="Unassembled WGS sequence"/>
</dbReference>
<dbReference type="Gene3D" id="3.40.50.720">
    <property type="entry name" value="NAD(P)-binding Rossmann-like Domain"/>
    <property type="match status" value="1"/>
</dbReference>
<organism evidence="1 2">
    <name type="scientific">Hohenbuehelia grisea</name>
    <dbReference type="NCBI Taxonomy" id="104357"/>
    <lineage>
        <taxon>Eukaryota</taxon>
        <taxon>Fungi</taxon>
        <taxon>Dikarya</taxon>
        <taxon>Basidiomycota</taxon>
        <taxon>Agaricomycotina</taxon>
        <taxon>Agaricomycetes</taxon>
        <taxon>Agaricomycetidae</taxon>
        <taxon>Agaricales</taxon>
        <taxon>Pleurotineae</taxon>
        <taxon>Pleurotaceae</taxon>
        <taxon>Hohenbuehelia</taxon>
    </lineage>
</organism>
<comment type="caution">
    <text evidence="1">The sequence shown here is derived from an EMBL/GenBank/DDBJ whole genome shotgun (WGS) entry which is preliminary data.</text>
</comment>
<dbReference type="EMBL" id="JASNQZ010000003">
    <property type="protein sequence ID" value="KAL0959291.1"/>
    <property type="molecule type" value="Genomic_DNA"/>
</dbReference>
<gene>
    <name evidence="1" type="ORF">HGRIS_014556</name>
</gene>
<protein>
    <submittedName>
        <fullName evidence="1">Uncharacterized protein</fullName>
    </submittedName>
</protein>
<sequence>MHRFGKFPDSLLNDSSALGHWSSAEHNRTFDGGVRYSLTKLLNMLFVLGLSDRLPRTSPTVIVTGGNPGYCISELRRDLGGVIGSITRVWTASLGIRARRVQDRSCGARLKVEKTRRSCEARM</sequence>
<name>A0ABR3JW15_9AGAR</name>
<proteinExistence type="predicted"/>
<evidence type="ECO:0000313" key="1">
    <source>
        <dbReference type="EMBL" id="KAL0959291.1"/>
    </source>
</evidence>
<reference evidence="2" key="1">
    <citation type="submission" date="2024-06" db="EMBL/GenBank/DDBJ databases">
        <title>Multi-omics analyses provide insights into the biosynthesis of the anticancer antibiotic pleurotin in Hohenbuehelia grisea.</title>
        <authorList>
            <person name="Weaver J.A."/>
            <person name="Alberti F."/>
        </authorList>
    </citation>
    <scope>NUCLEOTIDE SEQUENCE [LARGE SCALE GENOMIC DNA]</scope>
    <source>
        <strain evidence="2">T-177</strain>
    </source>
</reference>
<keyword evidence="2" id="KW-1185">Reference proteome</keyword>